<feature type="domain" description="TIR" evidence="1">
    <location>
        <begin position="1"/>
        <end position="142"/>
    </location>
</feature>
<organism evidence="2 3">
    <name type="scientific">Microvirga lupini</name>
    <dbReference type="NCBI Taxonomy" id="420324"/>
    <lineage>
        <taxon>Bacteria</taxon>
        <taxon>Pseudomonadati</taxon>
        <taxon>Pseudomonadota</taxon>
        <taxon>Alphaproteobacteria</taxon>
        <taxon>Hyphomicrobiales</taxon>
        <taxon>Methylobacteriaceae</taxon>
        <taxon>Microvirga</taxon>
    </lineage>
</organism>
<evidence type="ECO:0000259" key="1">
    <source>
        <dbReference type="PROSITE" id="PS50104"/>
    </source>
</evidence>
<name>A0A7W4YWK4_9HYPH</name>
<dbReference type="RefSeq" id="WP_183450713.1">
    <property type="nucleotide sequence ID" value="NZ_JACHWB010000003.1"/>
</dbReference>
<dbReference type="InterPro" id="IPR035897">
    <property type="entry name" value="Toll_tir_struct_dom_sf"/>
</dbReference>
<dbReference type="PROSITE" id="PS50104">
    <property type="entry name" value="TIR"/>
    <property type="match status" value="1"/>
</dbReference>
<proteinExistence type="predicted"/>
<reference evidence="2 3" key="1">
    <citation type="submission" date="2020-08" db="EMBL/GenBank/DDBJ databases">
        <title>The Agave Microbiome: Exploring the role of microbial communities in plant adaptations to desert environments.</title>
        <authorList>
            <person name="Partida-Martinez L.P."/>
        </authorList>
    </citation>
    <scope>NUCLEOTIDE SEQUENCE [LARGE SCALE GENOMIC DNA]</scope>
    <source>
        <strain evidence="2 3">AT3.9</strain>
    </source>
</reference>
<keyword evidence="3" id="KW-1185">Reference proteome</keyword>
<accession>A0A7W4YWK4</accession>
<dbReference type="SMART" id="SM00255">
    <property type="entry name" value="TIR"/>
    <property type="match status" value="1"/>
</dbReference>
<evidence type="ECO:0000313" key="3">
    <source>
        <dbReference type="Proteomes" id="UP000532010"/>
    </source>
</evidence>
<dbReference type="InterPro" id="IPR000157">
    <property type="entry name" value="TIR_dom"/>
</dbReference>
<dbReference type="Proteomes" id="UP000532010">
    <property type="component" value="Unassembled WGS sequence"/>
</dbReference>
<protein>
    <recommendedName>
        <fullName evidence="1">TIR domain-containing protein</fullName>
    </recommendedName>
</protein>
<sequence length="315" mass="35911">MSTIFFSYSHKDEDLRDRLEVHLAMLKRQGLIDAWHDRRIVAGSELDNSIRSELEKADVILLLVSPDFLASDYCYDVEVKRAMERHDAGEARVIPIILRHCDWKSAPFGKLLAAPKDALPVRKWPDLDEAFLDVVQKIKDALPKAKPTPDAPAPEKLITKSVAQAPRSSNLRLAKTFTEADKDRFLDEGFSFMSKFFESSLQELQSRNKGIETTFRQIDANRFTAVIYRRGEAISRCKIQLGGRYETGISFSSNDRADDGSYNESLSVEVDEQGLYFKALGMWDWSSRGERHLTYEGAAEYFWSMLISPLQSKRG</sequence>
<dbReference type="SUPFAM" id="SSF52200">
    <property type="entry name" value="Toll/Interleukin receptor TIR domain"/>
    <property type="match status" value="1"/>
</dbReference>
<dbReference type="EMBL" id="JACHWB010000003">
    <property type="protein sequence ID" value="MBB3019535.1"/>
    <property type="molecule type" value="Genomic_DNA"/>
</dbReference>
<dbReference type="AlphaFoldDB" id="A0A7W4YWK4"/>
<comment type="caution">
    <text evidence="2">The sequence shown here is derived from an EMBL/GenBank/DDBJ whole genome shotgun (WGS) entry which is preliminary data.</text>
</comment>
<dbReference type="Pfam" id="PF13676">
    <property type="entry name" value="TIR_2"/>
    <property type="match status" value="1"/>
</dbReference>
<dbReference type="Gene3D" id="3.40.50.10140">
    <property type="entry name" value="Toll/interleukin-1 receptor homology (TIR) domain"/>
    <property type="match status" value="1"/>
</dbReference>
<gene>
    <name evidence="2" type="ORF">FHR70_002600</name>
</gene>
<evidence type="ECO:0000313" key="2">
    <source>
        <dbReference type="EMBL" id="MBB3019535.1"/>
    </source>
</evidence>
<dbReference type="GO" id="GO:0007165">
    <property type="term" value="P:signal transduction"/>
    <property type="evidence" value="ECO:0007669"/>
    <property type="project" value="InterPro"/>
</dbReference>